<feature type="region of interest" description="Disordered" evidence="1">
    <location>
        <begin position="278"/>
        <end position="306"/>
    </location>
</feature>
<reference evidence="3 4" key="1">
    <citation type="journal article" date="2018" name="Evol. Lett.">
        <title>Horizontal gene cluster transfer increased hallucinogenic mushroom diversity.</title>
        <authorList>
            <person name="Reynolds H.T."/>
            <person name="Vijayakumar V."/>
            <person name="Gluck-Thaler E."/>
            <person name="Korotkin H.B."/>
            <person name="Matheny P.B."/>
            <person name="Slot J.C."/>
        </authorList>
    </citation>
    <scope>NUCLEOTIDE SEQUENCE [LARGE SCALE GENOMIC DNA]</scope>
    <source>
        <strain evidence="3 4">2629</strain>
    </source>
</reference>
<dbReference type="InterPro" id="IPR004875">
    <property type="entry name" value="DDE_SF_endonuclease_dom"/>
</dbReference>
<dbReference type="Proteomes" id="UP000284842">
    <property type="component" value="Unassembled WGS sequence"/>
</dbReference>
<evidence type="ECO:0000313" key="4">
    <source>
        <dbReference type="Proteomes" id="UP000284842"/>
    </source>
</evidence>
<dbReference type="InParanoid" id="A0A409YTD2"/>
<keyword evidence="4" id="KW-1185">Reference proteome</keyword>
<dbReference type="Pfam" id="PF03184">
    <property type="entry name" value="DDE_1"/>
    <property type="match status" value="1"/>
</dbReference>
<dbReference type="OrthoDB" id="3341102at2759"/>
<feature type="domain" description="DDE-1" evidence="2">
    <location>
        <begin position="601"/>
        <end position="739"/>
    </location>
</feature>
<name>A0A409YTD2_9AGAR</name>
<evidence type="ECO:0000259" key="2">
    <source>
        <dbReference type="Pfam" id="PF03184"/>
    </source>
</evidence>
<feature type="region of interest" description="Disordered" evidence="1">
    <location>
        <begin position="330"/>
        <end position="349"/>
    </location>
</feature>
<dbReference type="GO" id="GO:0003676">
    <property type="term" value="F:nucleic acid binding"/>
    <property type="evidence" value="ECO:0007669"/>
    <property type="project" value="InterPro"/>
</dbReference>
<dbReference type="EMBL" id="NHTK01000687">
    <property type="protein sequence ID" value="PPR06271.1"/>
    <property type="molecule type" value="Genomic_DNA"/>
</dbReference>
<evidence type="ECO:0000313" key="3">
    <source>
        <dbReference type="EMBL" id="PPR06271.1"/>
    </source>
</evidence>
<feature type="compositionally biased region" description="Basic residues" evidence="1">
    <location>
        <begin position="279"/>
        <end position="302"/>
    </location>
</feature>
<protein>
    <recommendedName>
        <fullName evidence="2">DDE-1 domain-containing protein</fullName>
    </recommendedName>
</protein>
<gene>
    <name evidence="3" type="ORF">CVT24_000890</name>
</gene>
<proteinExistence type="predicted"/>
<feature type="region of interest" description="Disordered" evidence="1">
    <location>
        <begin position="181"/>
        <end position="203"/>
    </location>
</feature>
<dbReference type="AlphaFoldDB" id="A0A409YTD2"/>
<comment type="caution">
    <text evidence="3">The sequence shown here is derived from an EMBL/GenBank/DDBJ whole genome shotgun (WGS) entry which is preliminary data.</text>
</comment>
<dbReference type="STRING" id="181874.A0A409YTD2"/>
<evidence type="ECO:0000256" key="1">
    <source>
        <dbReference type="SAM" id="MobiDB-lite"/>
    </source>
</evidence>
<organism evidence="3 4">
    <name type="scientific">Panaeolus cyanescens</name>
    <dbReference type="NCBI Taxonomy" id="181874"/>
    <lineage>
        <taxon>Eukaryota</taxon>
        <taxon>Fungi</taxon>
        <taxon>Dikarya</taxon>
        <taxon>Basidiomycota</taxon>
        <taxon>Agaricomycotina</taxon>
        <taxon>Agaricomycetes</taxon>
        <taxon>Agaricomycetidae</taxon>
        <taxon>Agaricales</taxon>
        <taxon>Agaricineae</taxon>
        <taxon>Galeropsidaceae</taxon>
        <taxon>Panaeolus</taxon>
    </lineage>
</organism>
<sequence>MSPNTVSTSQNPAVQPFPSHLDKDLKHLDKLLENLPQTLPFVETTSQYVFDLDPLAIEDEGLGYAVNRCLEVAFSTYKSTAGAVALTERGPHWKHLVAFLRSNAKKMLTPADREFYIDRWVTRLIDAAKEAGAKIPNKRRARSPAENAPQAKLRFRAATEVIEVSSDSESSSPLPVVATRLESPSAQEHAEKATTSRIPDLQVPPSLRHAFQSQASNGATASASKPKQQSMWDFVQKATVKEVLEIQNRVTERYGVDPMVAKAEEARLKQLKKEEKLKQNRVRQQRFRDRTRARKAGKSGGKKSKEVVLGVDGPSQVIIGVAELSRAKLQGSGHGPGWKTERNGRKGGVAQKRHVRVNWYHPFLWRHINKIAPKVSWSPQQIVRYLRLHYPELFSTLHRGTVSKWISKNDPSRWSNATLKNVERRSTLAGTGRVGILARYPNMVEEIKVKMEDLRTAGVTISGLLTRSIFLSIIKDRQPDLLKTFRCSTHFVYQFLESTMDWTFRKGTRAAAHIPADAQIQCERTFFRMVHLISYYDIPPGLVINMDQTGIIILATHNQTFEKKGSRQVDIVGKNEKRAFTLCVSTTAAGDVLPFQQVWSGKTDKSLPDSSAALMDEAKKLGFDFAVSDSGTSHFSTLKTMKEWIVKILKPYIDAYITDHNLEPDQKAILYIDCYPVHIGKDFRQFVFSDYPHIFLIFVPANCTGIFQPADVGVQRILKQFIRQEMLEFLVDAHSTQMAAGLSAENVKITTSYPILRNASVKPIVNLFNFLSGSAGREIIQRAWQKSIVKEWNLGGDCLTSLASKRACRRYIEADDILRTEIQTKLDQLQITGAEPIDDFGVGDADESEIPLSVMIQHEFQLDHGTTGTGTQTRSFCVRDDEVDIEGEQFVPIAAPEYIWAYTMDGQSFSENLPTM</sequence>
<accession>A0A409YTD2</accession>